<dbReference type="GO" id="GO:0005524">
    <property type="term" value="F:ATP binding"/>
    <property type="evidence" value="ECO:0007669"/>
    <property type="project" value="UniProtKB-KW"/>
</dbReference>
<dbReference type="PROSITE" id="PS00370">
    <property type="entry name" value="PEP_ENZYMES_PHOS_SITE"/>
    <property type="match status" value="1"/>
</dbReference>
<evidence type="ECO:0000256" key="15">
    <source>
        <dbReference type="PIRSR" id="PIRSR000853-3"/>
    </source>
</evidence>
<dbReference type="Gene3D" id="3.20.20.60">
    <property type="entry name" value="Phosphoenolpyruvate-binding domains"/>
    <property type="match status" value="1"/>
</dbReference>
<gene>
    <name evidence="20" type="ORF">HZA66_16355</name>
</gene>
<dbReference type="InterPro" id="IPR002192">
    <property type="entry name" value="PPDK_AMP/ATP-bd"/>
</dbReference>
<dbReference type="Gene3D" id="3.30.470.20">
    <property type="entry name" value="ATP-grasp fold, B domain"/>
    <property type="match status" value="1"/>
</dbReference>
<dbReference type="GO" id="GO:0046872">
    <property type="term" value="F:metal ion binding"/>
    <property type="evidence" value="ECO:0007669"/>
    <property type="project" value="UniProtKB-KW"/>
</dbReference>
<keyword evidence="10" id="KW-0067">ATP-binding</keyword>
<feature type="active site" description="Proton donor" evidence="13">
    <location>
        <position position="945"/>
    </location>
</feature>
<keyword evidence="7 15" id="KW-0479">Metal-binding</keyword>
<dbReference type="InterPro" id="IPR036637">
    <property type="entry name" value="Phosphohistidine_dom_sf"/>
</dbReference>
<keyword evidence="8" id="KW-0547">Nucleotide-binding</keyword>
<evidence type="ECO:0000256" key="10">
    <source>
        <dbReference type="ARBA" id="ARBA00022840"/>
    </source>
</evidence>
<dbReference type="InterPro" id="IPR010121">
    <property type="entry name" value="Pyruvate_phosphate_dikinase"/>
</dbReference>
<dbReference type="InterPro" id="IPR018274">
    <property type="entry name" value="PEP_util_AS"/>
</dbReference>
<comment type="similarity">
    <text evidence="3">Belongs to the PEP-utilizing enzyme family.</text>
</comment>
<dbReference type="PANTHER" id="PTHR22931">
    <property type="entry name" value="PHOSPHOENOLPYRUVATE DIKINASE-RELATED"/>
    <property type="match status" value="1"/>
</dbReference>
<feature type="binding site" evidence="15">
    <location>
        <position position="883"/>
    </location>
    <ligand>
        <name>Mg(2+)</name>
        <dbReference type="ChEBI" id="CHEBI:18420"/>
    </ligand>
</feature>
<feature type="binding site" evidence="15">
    <location>
        <position position="859"/>
    </location>
    <ligand>
        <name>Mg(2+)</name>
        <dbReference type="ChEBI" id="CHEBI:18420"/>
    </ligand>
</feature>
<evidence type="ECO:0000256" key="13">
    <source>
        <dbReference type="PIRSR" id="PIRSR000853-1"/>
    </source>
</evidence>
<feature type="binding site" evidence="14">
    <location>
        <position position="882"/>
    </location>
    <ligand>
        <name>substrate</name>
    </ligand>
</feature>
<feature type="domain" description="PEP-utilising enzyme mobile" evidence="17">
    <location>
        <begin position="537"/>
        <end position="617"/>
    </location>
</feature>
<organism evidence="20 21">
    <name type="scientific">Rhodopseudomonas palustris</name>
    <dbReference type="NCBI Taxonomy" id="1076"/>
    <lineage>
        <taxon>Bacteria</taxon>
        <taxon>Pseudomonadati</taxon>
        <taxon>Pseudomonadota</taxon>
        <taxon>Alphaproteobacteria</taxon>
        <taxon>Hyphomicrobiales</taxon>
        <taxon>Nitrobacteraceae</taxon>
        <taxon>Rhodopseudomonas</taxon>
    </lineage>
</organism>
<evidence type="ECO:0000256" key="6">
    <source>
        <dbReference type="ARBA" id="ARBA00022679"/>
    </source>
</evidence>
<evidence type="ECO:0000256" key="8">
    <source>
        <dbReference type="ARBA" id="ARBA00022741"/>
    </source>
</evidence>
<feature type="domain" description="PEP-utilising enzyme C-terminal" evidence="19">
    <location>
        <begin position="632"/>
        <end position="983"/>
    </location>
</feature>
<evidence type="ECO:0000313" key="20">
    <source>
        <dbReference type="EMBL" id="MBI5131013.1"/>
    </source>
</evidence>
<feature type="binding site" evidence="14">
    <location>
        <position position="731"/>
    </location>
    <ligand>
        <name>substrate</name>
    </ligand>
</feature>
<dbReference type="SUPFAM" id="SSF52009">
    <property type="entry name" value="Phosphohistidine domain"/>
    <property type="match status" value="1"/>
</dbReference>
<evidence type="ECO:0000256" key="5">
    <source>
        <dbReference type="ARBA" id="ARBA00020138"/>
    </source>
</evidence>
<feature type="compositionally biased region" description="Low complexity" evidence="16">
    <location>
        <begin position="14"/>
        <end position="44"/>
    </location>
</feature>
<dbReference type="Gene3D" id="1.10.189.10">
    <property type="entry name" value="Pyruvate Phosphate Dikinase, domain 2"/>
    <property type="match status" value="1"/>
</dbReference>
<evidence type="ECO:0000256" key="7">
    <source>
        <dbReference type="ARBA" id="ARBA00022723"/>
    </source>
</evidence>
<dbReference type="Proteomes" id="UP000782519">
    <property type="component" value="Unassembled WGS sequence"/>
</dbReference>
<dbReference type="InterPro" id="IPR040442">
    <property type="entry name" value="Pyrv_kinase-like_dom_sf"/>
</dbReference>
<protein>
    <recommendedName>
        <fullName evidence="5">Pyruvate, phosphate dikinase</fullName>
        <ecNumber evidence="4">2.7.9.1</ecNumber>
    </recommendedName>
    <alternativeName>
        <fullName evidence="12">Pyruvate, orthophosphate dikinase</fullName>
    </alternativeName>
</protein>
<comment type="cofactor">
    <cofactor evidence="1 15">
        <name>Mg(2+)</name>
        <dbReference type="ChEBI" id="CHEBI:18420"/>
    </cofactor>
</comment>
<comment type="function">
    <text evidence="2">Catalyzes the reversible phosphorylation of pyruvate and phosphate.</text>
</comment>
<feature type="binding site" evidence="14">
    <location>
        <position position="880"/>
    </location>
    <ligand>
        <name>substrate</name>
    </ligand>
</feature>
<keyword evidence="9" id="KW-0418">Kinase</keyword>
<evidence type="ECO:0000259" key="17">
    <source>
        <dbReference type="Pfam" id="PF00391"/>
    </source>
</evidence>
<dbReference type="Gene3D" id="3.30.1490.20">
    <property type="entry name" value="ATP-grasp fold, A domain"/>
    <property type="match status" value="1"/>
</dbReference>
<dbReference type="InterPro" id="IPR015813">
    <property type="entry name" value="Pyrv/PenolPyrv_kinase-like_dom"/>
</dbReference>
<keyword evidence="20" id="KW-0670">Pyruvate</keyword>
<reference evidence="20" key="1">
    <citation type="submission" date="2020-07" db="EMBL/GenBank/DDBJ databases">
        <title>Huge and variable diversity of episymbiotic CPR bacteria and DPANN archaea in groundwater ecosystems.</title>
        <authorList>
            <person name="He C.Y."/>
            <person name="Keren R."/>
            <person name="Whittaker M."/>
            <person name="Farag I.F."/>
            <person name="Doudna J."/>
            <person name="Cate J.H.D."/>
            <person name="Banfield J.F."/>
        </authorList>
    </citation>
    <scope>NUCLEOTIDE SEQUENCE</scope>
    <source>
        <strain evidence="20">NC_groundwater_1818_Pr3_B-0.1um_66_35</strain>
    </source>
</reference>
<evidence type="ECO:0000313" key="21">
    <source>
        <dbReference type="Proteomes" id="UP000782519"/>
    </source>
</evidence>
<keyword evidence="6 20" id="KW-0808">Transferase</keyword>
<dbReference type="Gene3D" id="3.50.30.10">
    <property type="entry name" value="Phosphohistidine domain"/>
    <property type="match status" value="1"/>
</dbReference>
<evidence type="ECO:0000256" key="16">
    <source>
        <dbReference type="SAM" id="MobiDB-lite"/>
    </source>
</evidence>
<dbReference type="SUPFAM" id="SSF56059">
    <property type="entry name" value="Glutathione synthetase ATP-binding domain-like"/>
    <property type="match status" value="1"/>
</dbReference>
<dbReference type="SUPFAM" id="SSF51621">
    <property type="entry name" value="Phosphoenolpyruvate/pyruvate domain"/>
    <property type="match status" value="1"/>
</dbReference>
<feature type="domain" description="Pyruvate phosphate dikinase AMP/ATP-binding" evidence="18">
    <location>
        <begin position="122"/>
        <end position="159"/>
    </location>
</feature>
<dbReference type="Gene3D" id="1.20.80.30">
    <property type="match status" value="1"/>
</dbReference>
<dbReference type="NCBIfam" id="NF004531">
    <property type="entry name" value="PRK05878.1"/>
    <property type="match status" value="1"/>
</dbReference>
<evidence type="ECO:0000256" key="12">
    <source>
        <dbReference type="ARBA" id="ARBA00032883"/>
    </source>
</evidence>
<dbReference type="EMBL" id="JACRJB010000049">
    <property type="protein sequence ID" value="MBI5131013.1"/>
    <property type="molecule type" value="Genomic_DNA"/>
</dbReference>
<dbReference type="InterPro" id="IPR023151">
    <property type="entry name" value="PEP_util_CS"/>
</dbReference>
<feature type="compositionally biased region" description="Low complexity" evidence="16">
    <location>
        <begin position="63"/>
        <end position="96"/>
    </location>
</feature>
<comment type="caution">
    <text evidence="20">The sequence shown here is derived from an EMBL/GenBank/DDBJ whole genome shotgun (WGS) entry which is preliminary data.</text>
</comment>
<dbReference type="InterPro" id="IPR013815">
    <property type="entry name" value="ATP_grasp_subdomain_1"/>
</dbReference>
<feature type="binding site" evidence="14">
    <location>
        <position position="859"/>
    </location>
    <ligand>
        <name>substrate</name>
    </ligand>
</feature>
<evidence type="ECO:0000256" key="9">
    <source>
        <dbReference type="ARBA" id="ARBA00022777"/>
    </source>
</evidence>
<feature type="binding site" evidence="14">
    <location>
        <position position="883"/>
    </location>
    <ligand>
        <name>substrate</name>
    </ligand>
</feature>
<dbReference type="EC" id="2.7.9.1" evidence="4"/>
<dbReference type="PROSITE" id="PS00742">
    <property type="entry name" value="PEP_ENZYMES_2"/>
    <property type="match status" value="1"/>
</dbReference>
<dbReference type="Pfam" id="PF02896">
    <property type="entry name" value="PEP-utilizers_C"/>
    <property type="match status" value="1"/>
</dbReference>
<dbReference type="PANTHER" id="PTHR22931:SF9">
    <property type="entry name" value="PYRUVATE, PHOSPHATE DIKINASE 1, CHLOROPLASTIC"/>
    <property type="match status" value="1"/>
</dbReference>
<dbReference type="AlphaFoldDB" id="A0A933S2T8"/>
<feature type="active site" description="Tele-phosphohistidine intermediate" evidence="13">
    <location>
        <position position="569"/>
    </location>
</feature>
<dbReference type="Pfam" id="PF00391">
    <property type="entry name" value="PEP-utilizers"/>
    <property type="match status" value="1"/>
</dbReference>
<dbReference type="GO" id="GO:0016301">
    <property type="term" value="F:kinase activity"/>
    <property type="evidence" value="ECO:0007669"/>
    <property type="project" value="UniProtKB-KW"/>
</dbReference>
<evidence type="ECO:0000256" key="3">
    <source>
        <dbReference type="ARBA" id="ARBA00007837"/>
    </source>
</evidence>
<dbReference type="Pfam" id="PF01326">
    <property type="entry name" value="PPDK_N"/>
    <property type="match status" value="2"/>
</dbReference>
<feature type="binding site" evidence="14">
    <location>
        <position position="675"/>
    </location>
    <ligand>
        <name>substrate</name>
    </ligand>
</feature>
<evidence type="ECO:0000259" key="19">
    <source>
        <dbReference type="Pfam" id="PF02896"/>
    </source>
</evidence>
<dbReference type="NCBIfam" id="TIGR01828">
    <property type="entry name" value="pyru_phos_dikin"/>
    <property type="match status" value="1"/>
</dbReference>
<evidence type="ECO:0000256" key="2">
    <source>
        <dbReference type="ARBA" id="ARBA00003144"/>
    </source>
</evidence>
<name>A0A933S2T8_RHOPL</name>
<dbReference type="GO" id="GO:0050242">
    <property type="term" value="F:pyruvate, phosphate dikinase activity"/>
    <property type="evidence" value="ECO:0007669"/>
    <property type="project" value="UniProtKB-EC"/>
</dbReference>
<dbReference type="InterPro" id="IPR000121">
    <property type="entry name" value="PEP_util_C"/>
</dbReference>
<evidence type="ECO:0000256" key="14">
    <source>
        <dbReference type="PIRSR" id="PIRSR000853-2"/>
    </source>
</evidence>
<evidence type="ECO:0000256" key="11">
    <source>
        <dbReference type="ARBA" id="ARBA00022842"/>
    </source>
</evidence>
<proteinExistence type="inferred from homology"/>
<feature type="binding site" evidence="14">
    <location>
        <position position="881"/>
    </location>
    <ligand>
        <name>substrate</name>
    </ligand>
</feature>
<accession>A0A933S2T8</accession>
<keyword evidence="11 15" id="KW-0460">Magnesium</keyword>
<evidence type="ECO:0000259" key="18">
    <source>
        <dbReference type="Pfam" id="PF01326"/>
    </source>
</evidence>
<feature type="region of interest" description="Disordered" evidence="16">
    <location>
        <begin position="1"/>
        <end position="96"/>
    </location>
</feature>
<feature type="compositionally biased region" description="Basic residues" evidence="16">
    <location>
        <begin position="1"/>
        <end position="13"/>
    </location>
</feature>
<dbReference type="PIRSF" id="PIRSF000853">
    <property type="entry name" value="PPDK"/>
    <property type="match status" value="1"/>
</dbReference>
<sequence length="993" mass="106873">MAKAASKTKKTAAKSKSSAAKSSAAKSAASKSSRSKVAAASARKSLPKSPPKPAPKAAKKAVSKPAAKPIAKPAAKPVAKSVAKSKPVKTKPAAKAASAPKAGKWVYTFGDGKADGKSSMRDLLGGKGANLAEMANLGLPVPPGFTIPTSVCTYFYANGKTYPKELQTQVERALDYVGKLTGKRFGDSSNPLLVSVRSGARASMPGMMDTVLNLGLNDETVEAVALKSGDRRFAYDSYRRFITMYSDVVLGLEHHHFEEILDSYKDGKGYTLDTDLDADDWVDLVGQYKEAVAREIGHDFPQDPHAQLWGAIGAVFSSWMNARAVTYRRLHDIPESWGTAVNVQAMVFGNMGETSATGVAFTRNPSTGESRLYGEFLINAQGEDVVAGIRTPQDITEHARLESGSDKPSMEVAMPDAFQELTRIYTLLEKHYRDMQDMEFTVEQGKLWMLQTRGGKRTAKAALRIAVELAHEGLISKTDAVGRIEPGSLDQLLHPTIDPHAKRDVIATGLPASPGAASGEIVFSSDEAAKLQADGRKVILVRIETSPEDIHGMHASEGILTTRGGMTSHAAVVARGMGKPCVSGCGSIRVDYGRGTMTIGARTFKTGDIITIDGSIGQVLAGRMPMIEPELSGDFTTLMGWADQVRKLKVRVNADTPVDARTAIKFGAEGIGLCRTEHMFFEETRIRTVREMILAEDEQSRRAALAKLLPMQRADFVELFEIMKGLPVTIRLLDPPLHEFLPHSHAEIEEVARAMNADPRRLADRARDLSEFNPMLGFRGCRLAIAYPEIAEMQARAIFEAAVEAEKRTGEAVGLEVMVPLIATRAEFDLVKARIDATAHAVNRETGSKLKYQVGTMIELPRACLMAGDVAESAEFFSFGTNDLTQTTYGISRDDAASFLGTYIEKGIFAVDPFVSVDRDGVGELVKIGVARGRKTRPDLKVGICGEHGGDPASVAFCHEVGLNYVSCSPYRVPIARLAAAQAALGKAAAGQA</sequence>
<feature type="domain" description="Pyruvate phosphate dikinase AMP/ATP-binding" evidence="18">
    <location>
        <begin position="162"/>
        <end position="466"/>
    </location>
</feature>
<evidence type="ECO:0000256" key="1">
    <source>
        <dbReference type="ARBA" id="ARBA00001946"/>
    </source>
</evidence>
<evidence type="ECO:0000256" key="4">
    <source>
        <dbReference type="ARBA" id="ARBA00011994"/>
    </source>
</evidence>
<dbReference type="InterPro" id="IPR008279">
    <property type="entry name" value="PEP-util_enz_mobile_dom"/>
</dbReference>